<evidence type="ECO:0000259" key="5">
    <source>
        <dbReference type="PROSITE" id="PS50893"/>
    </source>
</evidence>
<feature type="domain" description="ABC transporter" evidence="5">
    <location>
        <begin position="20"/>
        <end position="249"/>
    </location>
</feature>
<keyword evidence="2" id="KW-0547">Nucleotide-binding</keyword>
<dbReference type="GO" id="GO:0016887">
    <property type="term" value="F:ATP hydrolysis activity"/>
    <property type="evidence" value="ECO:0007669"/>
    <property type="project" value="InterPro"/>
</dbReference>
<dbReference type="OrthoDB" id="273392at2"/>
<dbReference type="InterPro" id="IPR017871">
    <property type="entry name" value="ABC_transporter-like_CS"/>
</dbReference>
<sequence length="249" mass="27417">MSLQTTRTDREETAADGPILRLEGVGRTFRMGEVEVEVLRDVDLEIGPGELVVMVGPSGSGKTTLLNLVGGLDQPTAGRVWFRDRELSACSKRALGEFRREAVGFVFQFFNLVPTLTARENVQVAAEIVDEPLDVDECLRLVGLAPRADHFPAQLSGGEQQRVAIARALAKNPELLLCDEPTGALDFETGKAVLAMLWDVNKRMNKTVIIITHNQAIARMADRLIRIRSGRIADDVRQDHPVPPGEISW</sequence>
<reference evidence="6 7" key="2">
    <citation type="submission" date="2019-01" db="EMBL/GenBank/DDBJ databases">
        <title>Tautonia sociabilis, a novel thermotolerant planctomycete of Isosphaeraceae family, isolated from a 4000 m deep subterranean habitat.</title>
        <authorList>
            <person name="Kovaleva O.L."/>
            <person name="Elcheninov A.G."/>
            <person name="Van Heerden E."/>
            <person name="Toshchakov S.V."/>
            <person name="Novikov A."/>
            <person name="Bonch-Osmolovskaya E.A."/>
            <person name="Kublanov I.V."/>
        </authorList>
    </citation>
    <scope>NUCLEOTIDE SEQUENCE [LARGE SCALE GENOMIC DNA]</scope>
    <source>
        <strain evidence="6 7">GM2012</strain>
    </source>
</reference>
<dbReference type="Gene3D" id="3.40.50.300">
    <property type="entry name" value="P-loop containing nucleotide triphosphate hydrolases"/>
    <property type="match status" value="1"/>
</dbReference>
<protein>
    <submittedName>
        <fullName evidence="6">ABC transporter ATP-binding protein</fullName>
    </submittedName>
</protein>
<evidence type="ECO:0000256" key="3">
    <source>
        <dbReference type="ARBA" id="ARBA00022840"/>
    </source>
</evidence>
<dbReference type="SUPFAM" id="SSF52540">
    <property type="entry name" value="P-loop containing nucleoside triphosphate hydrolases"/>
    <property type="match status" value="1"/>
</dbReference>
<comment type="caution">
    <text evidence="6">The sequence shown here is derived from an EMBL/GenBank/DDBJ whole genome shotgun (WGS) entry which is preliminary data.</text>
</comment>
<dbReference type="FunFam" id="3.40.50.300:FF:000032">
    <property type="entry name" value="Export ABC transporter ATP-binding protein"/>
    <property type="match status" value="1"/>
</dbReference>
<evidence type="ECO:0000313" key="7">
    <source>
        <dbReference type="Proteomes" id="UP000280296"/>
    </source>
</evidence>
<dbReference type="InterPro" id="IPR015854">
    <property type="entry name" value="ABC_transpr_LolD-like"/>
</dbReference>
<keyword evidence="3 6" id="KW-0067">ATP-binding</keyword>
<proteinExistence type="inferred from homology"/>
<dbReference type="CDD" id="cd03255">
    <property type="entry name" value="ABC_MJ0796_LolCDE_FtsE"/>
    <property type="match status" value="1"/>
</dbReference>
<dbReference type="PROSITE" id="PS00211">
    <property type="entry name" value="ABC_TRANSPORTER_1"/>
    <property type="match status" value="1"/>
</dbReference>
<evidence type="ECO:0000256" key="4">
    <source>
        <dbReference type="ARBA" id="ARBA00038388"/>
    </source>
</evidence>
<dbReference type="SMART" id="SM00382">
    <property type="entry name" value="AAA"/>
    <property type="match status" value="1"/>
</dbReference>
<dbReference type="GO" id="GO:0005524">
    <property type="term" value="F:ATP binding"/>
    <property type="evidence" value="ECO:0007669"/>
    <property type="project" value="UniProtKB-KW"/>
</dbReference>
<dbReference type="InterPro" id="IPR003439">
    <property type="entry name" value="ABC_transporter-like_ATP-bd"/>
</dbReference>
<reference evidence="6 7" key="1">
    <citation type="submission" date="2018-12" db="EMBL/GenBank/DDBJ databases">
        <authorList>
            <person name="Toschakov S.V."/>
        </authorList>
    </citation>
    <scope>NUCLEOTIDE SEQUENCE [LARGE SCALE GENOMIC DNA]</scope>
    <source>
        <strain evidence="6 7">GM2012</strain>
    </source>
</reference>
<dbReference type="InterPro" id="IPR003593">
    <property type="entry name" value="AAA+_ATPase"/>
</dbReference>
<dbReference type="AlphaFoldDB" id="A0A432MGA8"/>
<dbReference type="PANTHER" id="PTHR24220">
    <property type="entry name" value="IMPORT ATP-BINDING PROTEIN"/>
    <property type="match status" value="1"/>
</dbReference>
<dbReference type="Pfam" id="PF00005">
    <property type="entry name" value="ABC_tran"/>
    <property type="match status" value="1"/>
</dbReference>
<evidence type="ECO:0000256" key="1">
    <source>
        <dbReference type="ARBA" id="ARBA00022448"/>
    </source>
</evidence>
<dbReference type="PROSITE" id="PS50893">
    <property type="entry name" value="ABC_TRANSPORTER_2"/>
    <property type="match status" value="1"/>
</dbReference>
<evidence type="ECO:0000313" key="6">
    <source>
        <dbReference type="EMBL" id="RUL85543.1"/>
    </source>
</evidence>
<name>A0A432MGA8_9BACT</name>
<keyword evidence="7" id="KW-1185">Reference proteome</keyword>
<gene>
    <name evidence="6" type="ORF">TsocGM_18365</name>
</gene>
<organism evidence="6 7">
    <name type="scientific">Tautonia sociabilis</name>
    <dbReference type="NCBI Taxonomy" id="2080755"/>
    <lineage>
        <taxon>Bacteria</taxon>
        <taxon>Pseudomonadati</taxon>
        <taxon>Planctomycetota</taxon>
        <taxon>Planctomycetia</taxon>
        <taxon>Isosphaerales</taxon>
        <taxon>Isosphaeraceae</taxon>
        <taxon>Tautonia</taxon>
    </lineage>
</organism>
<dbReference type="GO" id="GO:0005886">
    <property type="term" value="C:plasma membrane"/>
    <property type="evidence" value="ECO:0007669"/>
    <property type="project" value="TreeGrafter"/>
</dbReference>
<dbReference type="GO" id="GO:0098796">
    <property type="term" value="C:membrane protein complex"/>
    <property type="evidence" value="ECO:0007669"/>
    <property type="project" value="UniProtKB-ARBA"/>
</dbReference>
<keyword evidence="1" id="KW-0813">Transport</keyword>
<dbReference type="InterPro" id="IPR027417">
    <property type="entry name" value="P-loop_NTPase"/>
</dbReference>
<dbReference type="InterPro" id="IPR017911">
    <property type="entry name" value="MacB-like_ATP-bd"/>
</dbReference>
<evidence type="ECO:0000256" key="2">
    <source>
        <dbReference type="ARBA" id="ARBA00022741"/>
    </source>
</evidence>
<dbReference type="PANTHER" id="PTHR24220:SF686">
    <property type="entry name" value="BLL7988 PROTEIN"/>
    <property type="match status" value="1"/>
</dbReference>
<dbReference type="EMBL" id="RYZH01000039">
    <property type="protein sequence ID" value="RUL85543.1"/>
    <property type="molecule type" value="Genomic_DNA"/>
</dbReference>
<accession>A0A432MGA8</accession>
<dbReference type="GO" id="GO:0022857">
    <property type="term" value="F:transmembrane transporter activity"/>
    <property type="evidence" value="ECO:0007669"/>
    <property type="project" value="TreeGrafter"/>
</dbReference>
<comment type="similarity">
    <text evidence="4">Belongs to the ABC transporter superfamily. Macrolide exporter (TC 3.A.1.122) family.</text>
</comment>
<dbReference type="Proteomes" id="UP000280296">
    <property type="component" value="Unassembled WGS sequence"/>
</dbReference>
<dbReference type="RefSeq" id="WP_126726919.1">
    <property type="nucleotide sequence ID" value="NZ_RYZH01000039.1"/>
</dbReference>